<dbReference type="AlphaFoldDB" id="A0A2H9ZX74"/>
<reference evidence="3 4" key="1">
    <citation type="journal article" date="2017" name="Nature">
        <title>The Apostasia genome and the evolution of orchids.</title>
        <authorList>
            <person name="Zhang G.Q."/>
            <person name="Liu K.W."/>
            <person name="Li Z."/>
            <person name="Lohaus R."/>
            <person name="Hsiao Y.Y."/>
            <person name="Niu S.C."/>
            <person name="Wang J.Y."/>
            <person name="Lin Y.C."/>
            <person name="Xu Q."/>
            <person name="Chen L.J."/>
            <person name="Yoshida K."/>
            <person name="Fujiwara S."/>
            <person name="Wang Z.W."/>
            <person name="Zhang Y.Q."/>
            <person name="Mitsuda N."/>
            <person name="Wang M."/>
            <person name="Liu G.H."/>
            <person name="Pecoraro L."/>
            <person name="Huang H.X."/>
            <person name="Xiao X.J."/>
            <person name="Lin M."/>
            <person name="Wu X.Y."/>
            <person name="Wu W.L."/>
            <person name="Chen Y.Y."/>
            <person name="Chang S.B."/>
            <person name="Sakamoto S."/>
            <person name="Ohme-Takagi M."/>
            <person name="Yagi M."/>
            <person name="Zeng S.J."/>
            <person name="Shen C.Y."/>
            <person name="Yeh C.M."/>
            <person name="Luo Y.B."/>
            <person name="Tsai W.C."/>
            <person name="Van de Peer Y."/>
            <person name="Liu Z.J."/>
        </authorList>
    </citation>
    <scope>NUCLEOTIDE SEQUENCE [LARGE SCALE GENOMIC DNA]</scope>
    <source>
        <strain evidence="4">cv. Shenzhen</strain>
        <tissue evidence="3">Stem</tissue>
    </source>
</reference>
<feature type="region of interest" description="Disordered" evidence="2">
    <location>
        <begin position="254"/>
        <end position="292"/>
    </location>
</feature>
<evidence type="ECO:0008006" key="5">
    <source>
        <dbReference type="Google" id="ProtNLM"/>
    </source>
</evidence>
<dbReference type="InterPro" id="IPR007573">
    <property type="entry name" value="QWRF"/>
</dbReference>
<evidence type="ECO:0000313" key="4">
    <source>
        <dbReference type="Proteomes" id="UP000236161"/>
    </source>
</evidence>
<dbReference type="GO" id="GO:0051225">
    <property type="term" value="P:spindle assembly"/>
    <property type="evidence" value="ECO:0007669"/>
    <property type="project" value="TreeGrafter"/>
</dbReference>
<dbReference type="PANTHER" id="PTHR31807:SF31">
    <property type="entry name" value="QWRF MOTIF PROTEIN (DUF566)-RELATED"/>
    <property type="match status" value="1"/>
</dbReference>
<comment type="similarity">
    <text evidence="1">Belongs to the QWRF family.</text>
</comment>
<dbReference type="Pfam" id="PF04484">
    <property type="entry name" value="QWRF"/>
    <property type="match status" value="1"/>
</dbReference>
<dbReference type="STRING" id="1088818.A0A2H9ZX74"/>
<feature type="compositionally biased region" description="Basic and acidic residues" evidence="2">
    <location>
        <begin position="143"/>
        <end position="154"/>
    </location>
</feature>
<feature type="region of interest" description="Disordered" evidence="2">
    <location>
        <begin position="1"/>
        <end position="110"/>
    </location>
</feature>
<protein>
    <recommendedName>
        <fullName evidence="5">QWRF motif-containing protein 3</fullName>
    </recommendedName>
</protein>
<feature type="compositionally biased region" description="Low complexity" evidence="2">
    <location>
        <begin position="266"/>
        <end position="283"/>
    </location>
</feature>
<name>A0A2H9ZX74_9ASPA</name>
<feature type="region of interest" description="Disordered" evidence="2">
    <location>
        <begin position="143"/>
        <end position="228"/>
    </location>
</feature>
<evidence type="ECO:0000256" key="1">
    <source>
        <dbReference type="ARBA" id="ARBA00010016"/>
    </source>
</evidence>
<dbReference type="GO" id="GO:0005880">
    <property type="term" value="C:nuclear microtubule"/>
    <property type="evidence" value="ECO:0007669"/>
    <property type="project" value="TreeGrafter"/>
</dbReference>
<accession>A0A2H9ZX74</accession>
<dbReference type="GO" id="GO:0005737">
    <property type="term" value="C:cytoplasm"/>
    <property type="evidence" value="ECO:0007669"/>
    <property type="project" value="TreeGrafter"/>
</dbReference>
<organism evidence="3 4">
    <name type="scientific">Apostasia shenzhenica</name>
    <dbReference type="NCBI Taxonomy" id="1088818"/>
    <lineage>
        <taxon>Eukaryota</taxon>
        <taxon>Viridiplantae</taxon>
        <taxon>Streptophyta</taxon>
        <taxon>Embryophyta</taxon>
        <taxon>Tracheophyta</taxon>
        <taxon>Spermatophyta</taxon>
        <taxon>Magnoliopsida</taxon>
        <taxon>Liliopsida</taxon>
        <taxon>Asparagales</taxon>
        <taxon>Orchidaceae</taxon>
        <taxon>Apostasioideae</taxon>
        <taxon>Apostasia</taxon>
    </lineage>
</organism>
<proteinExistence type="inferred from homology"/>
<dbReference type="PANTHER" id="PTHR31807">
    <property type="entry name" value="AUGMIN FAMILY MEMBER"/>
    <property type="match status" value="1"/>
</dbReference>
<dbReference type="EMBL" id="KZ453008">
    <property type="protein sequence ID" value="PKA47908.1"/>
    <property type="molecule type" value="Genomic_DNA"/>
</dbReference>
<gene>
    <name evidence="3" type="ORF">AXF42_Ash016254</name>
</gene>
<feature type="compositionally biased region" description="Basic and acidic residues" evidence="2">
    <location>
        <begin position="181"/>
        <end position="190"/>
    </location>
</feature>
<evidence type="ECO:0000256" key="2">
    <source>
        <dbReference type="SAM" id="MobiDB-lite"/>
    </source>
</evidence>
<dbReference type="OrthoDB" id="774923at2759"/>
<sequence length="591" mass="64355">MERRLSLPQATSSRFRTQAAGDDVAAARLSSPQSDGTTSPFRRRSVSFSSYKNQGSSASDEGLMGSPTHPSFVRPPSSPFHRLSLPVNAPSSPSRSNRKSDSPLKLNKQRSIDEIHNRILWPSSKKPSPAAVAAVVNHIDNDESRDSINNDVESRSATATYDSSTFSSRQRLGSSENYTELEDRRGERGGRSLRHYIGKQHIERTLKKPGTPPSPSSASTGLQPSLKVLPGRLSFHGTSLTRRRSNFGHEIQNNETKHGEASNPHPALASRRPNSPARRPGSPVKGRTGGVGSLISQGLSNLFRRKSFHGASTESMKARSSSPVVVGSAGGEPATTGKISVSPAKGESVVVNSVGSPGEETAMVSRFNGSPARGRTAPGEGELQHQLKMMHNHLTQWRLVNARTEEVNNVMGTTAQSLLMSAWLGLSDMQLFIAHKRLQLQKEKFLFKLGMLLFHQTTALEKWVAMEKQHIAALSSTKDSLGIVVSKLPLTDRAMVKPKSLSVLLQQATSLATAINGNITSNSMAQATVPLVAQLAEVVAREKHLSEECFELLRLFSTMQVQEESLRCHLIQLKSQEWTKVCSQMGTTSWP</sequence>
<dbReference type="GO" id="GO:0008017">
    <property type="term" value="F:microtubule binding"/>
    <property type="evidence" value="ECO:0007669"/>
    <property type="project" value="TreeGrafter"/>
</dbReference>
<feature type="compositionally biased region" description="Polar residues" evidence="2">
    <location>
        <begin position="155"/>
        <end position="178"/>
    </location>
</feature>
<dbReference type="Proteomes" id="UP000236161">
    <property type="component" value="Unassembled WGS sequence"/>
</dbReference>
<keyword evidence="4" id="KW-1185">Reference proteome</keyword>
<evidence type="ECO:0000313" key="3">
    <source>
        <dbReference type="EMBL" id="PKA47908.1"/>
    </source>
</evidence>